<evidence type="ECO:0000256" key="1">
    <source>
        <dbReference type="SAM" id="MobiDB-lite"/>
    </source>
</evidence>
<organism evidence="3 4">
    <name type="scientific">Mucilaginibacter oryzae</name>
    <dbReference type="NCBI Taxonomy" id="468058"/>
    <lineage>
        <taxon>Bacteria</taxon>
        <taxon>Pseudomonadati</taxon>
        <taxon>Bacteroidota</taxon>
        <taxon>Sphingobacteriia</taxon>
        <taxon>Sphingobacteriales</taxon>
        <taxon>Sphingobacteriaceae</taxon>
        <taxon>Mucilaginibacter</taxon>
    </lineage>
</organism>
<evidence type="ECO:0000313" key="3">
    <source>
        <dbReference type="EMBL" id="PWK72471.1"/>
    </source>
</evidence>
<reference evidence="3 4" key="1">
    <citation type="submission" date="2018-05" db="EMBL/GenBank/DDBJ databases">
        <title>Genomic Encyclopedia of Archaeal and Bacterial Type Strains, Phase II (KMG-II): from individual species to whole genera.</title>
        <authorList>
            <person name="Goeker M."/>
        </authorList>
    </citation>
    <scope>NUCLEOTIDE SEQUENCE [LARGE SCALE GENOMIC DNA]</scope>
    <source>
        <strain evidence="3 4">DSM 19975</strain>
    </source>
</reference>
<dbReference type="Pfam" id="PF14905">
    <property type="entry name" value="OMP_b-brl_3"/>
    <property type="match status" value="1"/>
</dbReference>
<protein>
    <submittedName>
        <fullName evidence="3">Outer membrane beta-barrel protein</fullName>
    </submittedName>
</protein>
<dbReference type="SUPFAM" id="SSF56935">
    <property type="entry name" value="Porins"/>
    <property type="match status" value="1"/>
</dbReference>
<dbReference type="EMBL" id="QGHA01000012">
    <property type="protein sequence ID" value="PWK72471.1"/>
    <property type="molecule type" value="Genomic_DNA"/>
</dbReference>
<comment type="caution">
    <text evidence="3">The sequence shown here is derived from an EMBL/GenBank/DDBJ whole genome shotgun (WGS) entry which is preliminary data.</text>
</comment>
<dbReference type="InterPro" id="IPR041700">
    <property type="entry name" value="OMP_b-brl_3"/>
</dbReference>
<dbReference type="Proteomes" id="UP000245678">
    <property type="component" value="Unassembled WGS sequence"/>
</dbReference>
<evidence type="ECO:0000259" key="2">
    <source>
        <dbReference type="Pfam" id="PF14905"/>
    </source>
</evidence>
<name>A0A316H115_9SPHI</name>
<gene>
    <name evidence="3" type="ORF">LX99_04328</name>
</gene>
<dbReference type="RefSeq" id="WP_109609684.1">
    <property type="nucleotide sequence ID" value="NZ_QGHA01000012.1"/>
</dbReference>
<feature type="domain" description="Outer membrane protein beta-barrel" evidence="2">
    <location>
        <begin position="89"/>
        <end position="394"/>
    </location>
</feature>
<dbReference type="AlphaFoldDB" id="A0A316H115"/>
<keyword evidence="4" id="KW-1185">Reference proteome</keyword>
<proteinExistence type="predicted"/>
<accession>A0A316H115</accession>
<feature type="compositionally biased region" description="Polar residues" evidence="1">
    <location>
        <begin position="1"/>
        <end position="18"/>
    </location>
</feature>
<evidence type="ECO:0000313" key="4">
    <source>
        <dbReference type="Proteomes" id="UP000245678"/>
    </source>
</evidence>
<feature type="region of interest" description="Disordered" evidence="1">
    <location>
        <begin position="1"/>
        <end position="23"/>
    </location>
</feature>
<sequence length="543" mass="62870">MLNSSTNNRTSGNQSHSASGLIEWEPDTVRNLRFNPSISFNTNDNQSNSFGDTHNNFDMPVNKSTANSYGNGSSTQYRQTFYFHKRSRKHKGESFNISNNLQINPGRSTSFNNNDVINYQHAYLTDSLRRRSSRTNTNVSGNIDLSYRYPVTKKLTLDITTSNAYNKSSDQLFTYDIKTNRFDSLLTNQSSDLKRDQWTENVKPGLTYQLGKNTQIIAGLNTQWQQIANNFSSSRLNQNYFFLLPTIRFETDQLSISYDRNVNQPGISSLQPITIVYSPLYTFTGNPNLRPAINDSYNLNYRLYTTQSQISVWLYSSVYRQKNMSINQQTIRSDGSQTVTVVNRDGRPGYNMNIGFNKRFRKMKDWQIFFSSSVYGYYNQNLNLLNNAEGWQNTFNRGIYENIFLDWKEKMTLNIGAGYSISDTKYNYDDFRKVHAGNFNLNNSLVVRPLRQLTWETKQDFYYNTQIAPGLKKGVNVISSSVAMRMFKKDRGELKFTVYDLFNQNVSIYRTTGTNSINDVQNNTLNRYFLVSYSIKFNKLSTK</sequence>